<dbReference type="Proteomes" id="UP000305067">
    <property type="component" value="Unassembled WGS sequence"/>
</dbReference>
<organism evidence="1 2">
    <name type="scientific">Pterulicium gracile</name>
    <dbReference type="NCBI Taxonomy" id="1884261"/>
    <lineage>
        <taxon>Eukaryota</taxon>
        <taxon>Fungi</taxon>
        <taxon>Dikarya</taxon>
        <taxon>Basidiomycota</taxon>
        <taxon>Agaricomycotina</taxon>
        <taxon>Agaricomycetes</taxon>
        <taxon>Agaricomycetidae</taxon>
        <taxon>Agaricales</taxon>
        <taxon>Pleurotineae</taxon>
        <taxon>Pterulaceae</taxon>
        <taxon>Pterulicium</taxon>
    </lineage>
</organism>
<accession>A0A5C3Q5M6</accession>
<name>A0A5C3Q5M6_9AGAR</name>
<protein>
    <submittedName>
        <fullName evidence="1">Uncharacterized protein</fullName>
    </submittedName>
</protein>
<keyword evidence="2" id="KW-1185">Reference proteome</keyword>
<sequence>MGHSDCRFSAIPTLLIITFLHNARLPLSSPNSAEAFKSAVVYNLPVVDGYIHQATTSSPLRILHFDVQSTSTPH</sequence>
<dbReference type="AlphaFoldDB" id="A0A5C3Q5M6"/>
<evidence type="ECO:0000313" key="2">
    <source>
        <dbReference type="Proteomes" id="UP000305067"/>
    </source>
</evidence>
<evidence type="ECO:0000313" key="1">
    <source>
        <dbReference type="EMBL" id="TFK96309.1"/>
    </source>
</evidence>
<proteinExistence type="predicted"/>
<dbReference type="EMBL" id="ML178863">
    <property type="protein sequence ID" value="TFK96309.1"/>
    <property type="molecule type" value="Genomic_DNA"/>
</dbReference>
<reference evidence="1 2" key="1">
    <citation type="journal article" date="2019" name="Nat. Ecol. Evol.">
        <title>Megaphylogeny resolves global patterns of mushroom evolution.</title>
        <authorList>
            <person name="Varga T."/>
            <person name="Krizsan K."/>
            <person name="Foldi C."/>
            <person name="Dima B."/>
            <person name="Sanchez-Garcia M."/>
            <person name="Sanchez-Ramirez S."/>
            <person name="Szollosi G.J."/>
            <person name="Szarkandi J.G."/>
            <person name="Papp V."/>
            <person name="Albert L."/>
            <person name="Andreopoulos W."/>
            <person name="Angelini C."/>
            <person name="Antonin V."/>
            <person name="Barry K.W."/>
            <person name="Bougher N.L."/>
            <person name="Buchanan P."/>
            <person name="Buyck B."/>
            <person name="Bense V."/>
            <person name="Catcheside P."/>
            <person name="Chovatia M."/>
            <person name="Cooper J."/>
            <person name="Damon W."/>
            <person name="Desjardin D."/>
            <person name="Finy P."/>
            <person name="Geml J."/>
            <person name="Haridas S."/>
            <person name="Hughes K."/>
            <person name="Justo A."/>
            <person name="Karasinski D."/>
            <person name="Kautmanova I."/>
            <person name="Kiss B."/>
            <person name="Kocsube S."/>
            <person name="Kotiranta H."/>
            <person name="LaButti K.M."/>
            <person name="Lechner B.E."/>
            <person name="Liimatainen K."/>
            <person name="Lipzen A."/>
            <person name="Lukacs Z."/>
            <person name="Mihaltcheva S."/>
            <person name="Morgado L.N."/>
            <person name="Niskanen T."/>
            <person name="Noordeloos M.E."/>
            <person name="Ohm R.A."/>
            <person name="Ortiz-Santana B."/>
            <person name="Ovrebo C."/>
            <person name="Racz N."/>
            <person name="Riley R."/>
            <person name="Savchenko A."/>
            <person name="Shiryaev A."/>
            <person name="Soop K."/>
            <person name="Spirin V."/>
            <person name="Szebenyi C."/>
            <person name="Tomsovsky M."/>
            <person name="Tulloss R.E."/>
            <person name="Uehling J."/>
            <person name="Grigoriev I.V."/>
            <person name="Vagvolgyi C."/>
            <person name="Papp T."/>
            <person name="Martin F.M."/>
            <person name="Miettinen O."/>
            <person name="Hibbett D.S."/>
            <person name="Nagy L.G."/>
        </authorList>
    </citation>
    <scope>NUCLEOTIDE SEQUENCE [LARGE SCALE GENOMIC DNA]</scope>
    <source>
        <strain evidence="1 2">CBS 309.79</strain>
    </source>
</reference>
<gene>
    <name evidence="1" type="ORF">BDV98DRAFT_336315</name>
</gene>